<evidence type="ECO:0000256" key="4">
    <source>
        <dbReference type="ARBA" id="ARBA00012610"/>
    </source>
</evidence>
<comment type="caution">
    <text evidence="16">The sequence shown here is derived from an EMBL/GenBank/DDBJ whole genome shotgun (WGS) entry which is preliminary data.</text>
</comment>
<keyword evidence="12 13" id="KW-0676">Redox-active center</keyword>
<dbReference type="InterPro" id="IPR006338">
    <property type="entry name" value="Thioredoxin/glutathione_Rdtase"/>
</dbReference>
<feature type="domain" description="Pyridine nucleotide-disulphide oxidoreductase dimerisation" evidence="14">
    <location>
        <begin position="353"/>
        <end position="448"/>
    </location>
</feature>
<keyword evidence="6 13" id="KW-0285">Flavoprotein</keyword>
<dbReference type="PROSITE" id="PS00076">
    <property type="entry name" value="PYRIDINE_REDOX_1"/>
    <property type="match status" value="1"/>
</dbReference>
<evidence type="ECO:0000256" key="1">
    <source>
        <dbReference type="ARBA" id="ARBA00001974"/>
    </source>
</evidence>
<evidence type="ECO:0000256" key="11">
    <source>
        <dbReference type="ARBA" id="ARBA00023157"/>
    </source>
</evidence>
<dbReference type="GO" id="GO:0045454">
    <property type="term" value="P:cell redox homeostasis"/>
    <property type="evidence" value="ECO:0007669"/>
    <property type="project" value="InterPro"/>
</dbReference>
<evidence type="ECO:0000256" key="10">
    <source>
        <dbReference type="ARBA" id="ARBA00023002"/>
    </source>
</evidence>
<evidence type="ECO:0000259" key="15">
    <source>
        <dbReference type="Pfam" id="PF07992"/>
    </source>
</evidence>
<dbReference type="InterPro" id="IPR004099">
    <property type="entry name" value="Pyr_nucl-diS_OxRdtase_dimer"/>
</dbReference>
<feature type="domain" description="FAD/NAD(P)-binding" evidence="15">
    <location>
        <begin position="32"/>
        <end position="330"/>
    </location>
</feature>
<dbReference type="SUPFAM" id="SSF55424">
    <property type="entry name" value="FAD/NAD-linked reductases, dimerisation (C-terminal) domain"/>
    <property type="match status" value="1"/>
</dbReference>
<dbReference type="AlphaFoldDB" id="A0AA88HQT5"/>
<dbReference type="GO" id="GO:0005829">
    <property type="term" value="C:cytosol"/>
    <property type="evidence" value="ECO:0007669"/>
    <property type="project" value="TreeGrafter"/>
</dbReference>
<evidence type="ECO:0000256" key="12">
    <source>
        <dbReference type="ARBA" id="ARBA00023284"/>
    </source>
</evidence>
<reference evidence="16" key="1">
    <citation type="submission" date="2023-07" db="EMBL/GenBank/DDBJ databases">
        <title>Chromosome-level genome assembly of Artemia franciscana.</title>
        <authorList>
            <person name="Jo E."/>
        </authorList>
    </citation>
    <scope>NUCLEOTIDE SEQUENCE</scope>
    <source>
        <tissue evidence="16">Whole body</tissue>
    </source>
</reference>
<evidence type="ECO:0000256" key="13">
    <source>
        <dbReference type="RuleBase" id="RU003691"/>
    </source>
</evidence>
<keyword evidence="7 13" id="KW-0274">FAD</keyword>
<dbReference type="Pfam" id="PF07992">
    <property type="entry name" value="Pyr_redox_2"/>
    <property type="match status" value="1"/>
</dbReference>
<dbReference type="InterPro" id="IPR012999">
    <property type="entry name" value="Pyr_OxRdtase_I_AS"/>
</dbReference>
<comment type="similarity">
    <text evidence="2">Belongs to the glutathione peroxidase family.</text>
</comment>
<comment type="similarity">
    <text evidence="3 13">Belongs to the class-I pyridine nucleotide-disulfide oxidoreductase family.</text>
</comment>
<organism evidence="16 17">
    <name type="scientific">Artemia franciscana</name>
    <name type="common">Brine shrimp</name>
    <name type="synonym">Artemia sanfranciscana</name>
    <dbReference type="NCBI Taxonomy" id="6661"/>
    <lineage>
        <taxon>Eukaryota</taxon>
        <taxon>Metazoa</taxon>
        <taxon>Ecdysozoa</taxon>
        <taxon>Arthropoda</taxon>
        <taxon>Crustacea</taxon>
        <taxon>Branchiopoda</taxon>
        <taxon>Anostraca</taxon>
        <taxon>Artemiidae</taxon>
        <taxon>Artemia</taxon>
    </lineage>
</organism>
<dbReference type="InterPro" id="IPR023753">
    <property type="entry name" value="FAD/NAD-binding_dom"/>
</dbReference>
<dbReference type="PRINTS" id="PR00368">
    <property type="entry name" value="FADPNR"/>
</dbReference>
<sequence length="493" mass="54424">MTHGNLSITSSPLKKVAVCDFVKPTPIGTTWGLGGTCVNVGCIPKKLLHQSALIGKYLDDAFGWNTPDKVTHDWNKMVEKIQEHIKSLNWRYRVRLKDEKVDFINAYASFLDSHNLKTVDKRNKERIITARHIVIAKGSCPRYPSIPLAKEYCITSDDIFSLPHSPGKTLCVGASYIALECAGFLKGLGLEVEVMVHYILLRGFDQQIAELIGKSMKEEGVKFYRGFVPIKIEKVEDGSASEEKPPTLKVTSKHQESGEIREDIYNTVLFAIGRDACTDEIAADKAGIVLNPLNGKVIVDEAERTNVKNIFGIGDVLDGKLELTPVGIQVGIQLSRRMYGGQDSLMDYNNVLKTVYAAIEYGSVGFSKEAAIEIFGADGIEIYHKHFTPLEYTLPKKGDNVGYAKLICIKSLNERVVGLHYFGPNAGEITQGFALGLKLNARKADFDNLEPAAEPEIKKFAQGVVFSKINVNGSDAHPLWKFLKSECPGTLGE</sequence>
<dbReference type="EMBL" id="JAVRJZ010000013">
    <property type="protein sequence ID" value="KAK2714859.1"/>
    <property type="molecule type" value="Genomic_DNA"/>
</dbReference>
<dbReference type="GO" id="GO:0004601">
    <property type="term" value="F:peroxidase activity"/>
    <property type="evidence" value="ECO:0007669"/>
    <property type="project" value="UniProtKB-KW"/>
</dbReference>
<evidence type="ECO:0000313" key="16">
    <source>
        <dbReference type="EMBL" id="KAK2714859.1"/>
    </source>
</evidence>
<evidence type="ECO:0000256" key="5">
    <source>
        <dbReference type="ARBA" id="ARBA00022559"/>
    </source>
</evidence>
<dbReference type="PRINTS" id="PR00411">
    <property type="entry name" value="PNDRDTASEI"/>
</dbReference>
<keyword evidence="10 13" id="KW-0560">Oxidoreductase</keyword>
<gene>
    <name evidence="16" type="ORF">QYM36_009156</name>
</gene>
<keyword evidence="9" id="KW-0712">Selenocysteine</keyword>
<evidence type="ECO:0000256" key="3">
    <source>
        <dbReference type="ARBA" id="ARBA00007532"/>
    </source>
</evidence>
<dbReference type="InterPro" id="IPR046952">
    <property type="entry name" value="GSHR/TRXR-like"/>
</dbReference>
<evidence type="ECO:0000259" key="14">
    <source>
        <dbReference type="Pfam" id="PF02852"/>
    </source>
</evidence>
<dbReference type="FunFam" id="3.50.50.60:FF:000012">
    <property type="entry name" value="Thioredoxin reductase 1, cytoplasmic"/>
    <property type="match status" value="1"/>
</dbReference>
<dbReference type="GO" id="GO:0004362">
    <property type="term" value="F:glutathione-disulfide reductase (NADPH) activity"/>
    <property type="evidence" value="ECO:0007669"/>
    <property type="project" value="TreeGrafter"/>
</dbReference>
<name>A0AA88HQT5_ARTSF</name>
<dbReference type="GO" id="GO:0005739">
    <property type="term" value="C:mitochondrion"/>
    <property type="evidence" value="ECO:0007669"/>
    <property type="project" value="TreeGrafter"/>
</dbReference>
<dbReference type="GO" id="GO:0034599">
    <property type="term" value="P:cellular response to oxidative stress"/>
    <property type="evidence" value="ECO:0007669"/>
    <property type="project" value="TreeGrafter"/>
</dbReference>
<dbReference type="GO" id="GO:0006749">
    <property type="term" value="P:glutathione metabolic process"/>
    <property type="evidence" value="ECO:0007669"/>
    <property type="project" value="TreeGrafter"/>
</dbReference>
<dbReference type="PROSITE" id="PS51355">
    <property type="entry name" value="GLUTATHIONE_PEROXID_3"/>
    <property type="match status" value="1"/>
</dbReference>
<evidence type="ECO:0000256" key="8">
    <source>
        <dbReference type="ARBA" id="ARBA00022857"/>
    </source>
</evidence>
<dbReference type="GO" id="GO:0050660">
    <property type="term" value="F:flavin adenine dinucleotide binding"/>
    <property type="evidence" value="ECO:0007669"/>
    <property type="project" value="InterPro"/>
</dbReference>
<dbReference type="Pfam" id="PF02852">
    <property type="entry name" value="Pyr_redox_dim"/>
    <property type="match status" value="1"/>
</dbReference>
<dbReference type="PANTHER" id="PTHR42737:SF8">
    <property type="entry name" value="THIOREDOXIN-DISULFIDE REDUCTASE"/>
    <property type="match status" value="1"/>
</dbReference>
<keyword evidence="11" id="KW-1015">Disulfide bond</keyword>
<dbReference type="EC" id="1.8.1.9" evidence="4"/>
<protein>
    <recommendedName>
        <fullName evidence="4">thioredoxin-disulfide reductase (NADPH)</fullName>
        <ecNumber evidence="4">1.8.1.9</ecNumber>
    </recommendedName>
</protein>
<dbReference type="SUPFAM" id="SSF51905">
    <property type="entry name" value="FAD/NAD(P)-binding domain"/>
    <property type="match status" value="1"/>
</dbReference>
<evidence type="ECO:0000256" key="7">
    <source>
        <dbReference type="ARBA" id="ARBA00022827"/>
    </source>
</evidence>
<dbReference type="SUPFAM" id="SSF52833">
    <property type="entry name" value="Thioredoxin-like"/>
    <property type="match status" value="1"/>
</dbReference>
<proteinExistence type="inferred from homology"/>
<dbReference type="InterPro" id="IPR036249">
    <property type="entry name" value="Thioredoxin-like_sf"/>
</dbReference>
<accession>A0AA88HQT5</accession>
<comment type="cofactor">
    <cofactor evidence="1">
        <name>FAD</name>
        <dbReference type="ChEBI" id="CHEBI:57692"/>
    </cofactor>
</comment>
<evidence type="ECO:0000256" key="2">
    <source>
        <dbReference type="ARBA" id="ARBA00006926"/>
    </source>
</evidence>
<dbReference type="GO" id="GO:0004791">
    <property type="term" value="F:thioredoxin-disulfide reductase (NADPH) activity"/>
    <property type="evidence" value="ECO:0007669"/>
    <property type="project" value="UniProtKB-EC"/>
</dbReference>
<dbReference type="NCBIfam" id="TIGR01438">
    <property type="entry name" value="TGR"/>
    <property type="match status" value="1"/>
</dbReference>
<keyword evidence="17" id="KW-1185">Reference proteome</keyword>
<dbReference type="PANTHER" id="PTHR42737">
    <property type="entry name" value="GLUTATHIONE REDUCTASE"/>
    <property type="match status" value="1"/>
</dbReference>
<dbReference type="InterPro" id="IPR036188">
    <property type="entry name" value="FAD/NAD-bd_sf"/>
</dbReference>
<dbReference type="InterPro" id="IPR000889">
    <property type="entry name" value="Glutathione_peroxidase"/>
</dbReference>
<evidence type="ECO:0000256" key="9">
    <source>
        <dbReference type="ARBA" id="ARBA00022933"/>
    </source>
</evidence>
<keyword evidence="8" id="KW-0521">NADP</keyword>
<evidence type="ECO:0000313" key="17">
    <source>
        <dbReference type="Proteomes" id="UP001187531"/>
    </source>
</evidence>
<dbReference type="Proteomes" id="UP001187531">
    <property type="component" value="Unassembled WGS sequence"/>
</dbReference>
<dbReference type="InterPro" id="IPR016156">
    <property type="entry name" value="FAD/NAD-linked_Rdtase_dimer_sf"/>
</dbReference>
<keyword evidence="5" id="KW-0575">Peroxidase</keyword>
<dbReference type="Gene3D" id="3.50.50.60">
    <property type="entry name" value="FAD/NAD(P)-binding domain"/>
    <property type="match status" value="1"/>
</dbReference>
<evidence type="ECO:0000256" key="6">
    <source>
        <dbReference type="ARBA" id="ARBA00022630"/>
    </source>
</evidence>